<evidence type="ECO:0000256" key="2">
    <source>
        <dbReference type="ARBA" id="ARBA00022679"/>
    </source>
</evidence>
<dbReference type="NCBIfam" id="TIGR03707">
    <property type="entry name" value="PPK2_P_aer"/>
    <property type="match status" value="1"/>
</dbReference>
<proteinExistence type="inferred from homology"/>
<comment type="function">
    <text evidence="4">Uses inorganic polyphosphate (polyP) as a donor to convert GDP to GTP or ADP to ATP.</text>
</comment>
<keyword evidence="3 4" id="KW-0418">Kinase</keyword>
<dbReference type="InterPro" id="IPR022488">
    <property type="entry name" value="PPK2-related"/>
</dbReference>
<organism evidence="7 8">
    <name type="scientific">Roseomonas alba</name>
    <dbReference type="NCBI Taxonomy" id="2846776"/>
    <lineage>
        <taxon>Bacteria</taxon>
        <taxon>Pseudomonadati</taxon>
        <taxon>Pseudomonadota</taxon>
        <taxon>Alphaproteobacteria</taxon>
        <taxon>Acetobacterales</taxon>
        <taxon>Roseomonadaceae</taxon>
        <taxon>Roseomonas</taxon>
    </lineage>
</organism>
<sequence>MAKKQKDKDRDRAGKAAEAAPEPGLKADGRLSRKVYESTLRDLHVELVKLQMWVQHTGTKICIVFEGRDGAGKGGTIKAITERVSPRIFRVVALPAPTDREKTQMYMQRYVQHLPAGGEVVIFDRSWYNRAGVERVMGFTSERQVERFLETVPSFEKAVVDSGVILLKYWLEVSPEEQTRRLEARIDDGRKLWKLSPMDLKSYSRWYDYSRARDAMFLATDTAWAPWFVAFSDDKKRARLNIIRHLLRHIPYEAPKREKITLPKRQKPGDYLQPEYAFKLVPDTIDPAKGSPAA</sequence>
<comment type="similarity">
    <text evidence="1 4">Belongs to the polyphosphate kinase 2 (PPK2) family. Class I subfamily.</text>
</comment>
<name>A0ABS7ABX8_9PROT</name>
<dbReference type="GO" id="GO:0008976">
    <property type="term" value="F:polyphosphate kinase activity"/>
    <property type="evidence" value="ECO:0007669"/>
    <property type="project" value="UniProtKB-EC"/>
</dbReference>
<evidence type="ECO:0000256" key="4">
    <source>
        <dbReference type="RuleBase" id="RU369062"/>
    </source>
</evidence>
<keyword evidence="8" id="KW-1185">Reference proteome</keyword>
<reference evidence="7 8" key="1">
    <citation type="submission" date="2021-07" db="EMBL/GenBank/DDBJ databases">
        <authorList>
            <person name="So Y."/>
        </authorList>
    </citation>
    <scope>NUCLEOTIDE SEQUENCE [LARGE SCALE GENOMIC DNA]</scope>
    <source>
        <strain evidence="7 8">HJA6</strain>
    </source>
</reference>
<evidence type="ECO:0000256" key="5">
    <source>
        <dbReference type="SAM" id="MobiDB-lite"/>
    </source>
</evidence>
<dbReference type="EMBL" id="JAHYBZ010000006">
    <property type="protein sequence ID" value="MBW6399805.1"/>
    <property type="molecule type" value="Genomic_DNA"/>
</dbReference>
<keyword evidence="2 4" id="KW-0808">Transferase</keyword>
<dbReference type="EC" id="2.7.4.-" evidence="4"/>
<evidence type="ECO:0000313" key="8">
    <source>
        <dbReference type="Proteomes" id="UP001196565"/>
    </source>
</evidence>
<comment type="caution">
    <text evidence="7">The sequence shown here is derived from an EMBL/GenBank/DDBJ whole genome shotgun (WGS) entry which is preliminary data.</text>
</comment>
<evidence type="ECO:0000259" key="6">
    <source>
        <dbReference type="Pfam" id="PF03976"/>
    </source>
</evidence>
<evidence type="ECO:0000256" key="3">
    <source>
        <dbReference type="ARBA" id="ARBA00022777"/>
    </source>
</evidence>
<dbReference type="Proteomes" id="UP001196565">
    <property type="component" value="Unassembled WGS sequence"/>
</dbReference>
<feature type="region of interest" description="Disordered" evidence="5">
    <location>
        <begin position="1"/>
        <end position="26"/>
    </location>
</feature>
<evidence type="ECO:0000256" key="1">
    <source>
        <dbReference type="ARBA" id="ARBA00009924"/>
    </source>
</evidence>
<dbReference type="InterPro" id="IPR016898">
    <property type="entry name" value="Polyphosphate_phosphotransfera"/>
</dbReference>
<evidence type="ECO:0000313" key="7">
    <source>
        <dbReference type="EMBL" id="MBW6399805.1"/>
    </source>
</evidence>
<protein>
    <recommendedName>
        <fullName evidence="4">ADP/GDP-polyphosphate phosphotransferase</fullName>
        <ecNumber evidence="4">2.7.4.-</ecNumber>
    </recommendedName>
    <alternativeName>
        <fullName evidence="4">Polyphosphate kinase PPK2</fullName>
    </alternativeName>
</protein>
<dbReference type="RefSeq" id="WP_219764399.1">
    <property type="nucleotide sequence ID" value="NZ_JAHYBZ010000006.1"/>
</dbReference>
<dbReference type="SUPFAM" id="SSF52540">
    <property type="entry name" value="P-loop containing nucleoside triphosphate hydrolases"/>
    <property type="match status" value="1"/>
</dbReference>
<dbReference type="PANTHER" id="PTHR34383">
    <property type="entry name" value="POLYPHOSPHATE:AMP PHOSPHOTRANSFERASE-RELATED"/>
    <property type="match status" value="1"/>
</dbReference>
<gene>
    <name evidence="7" type="primary">ppk2</name>
    <name evidence="7" type="ORF">KPL78_18245</name>
</gene>
<dbReference type="Pfam" id="PF03976">
    <property type="entry name" value="PPK2"/>
    <property type="match status" value="1"/>
</dbReference>
<feature type="domain" description="Polyphosphate kinase-2-related" evidence="6">
    <location>
        <begin position="31"/>
        <end position="257"/>
    </location>
</feature>
<dbReference type="PIRSF" id="PIRSF028756">
    <property type="entry name" value="PPK2_prd"/>
    <property type="match status" value="1"/>
</dbReference>
<feature type="compositionally biased region" description="Basic and acidic residues" evidence="5">
    <location>
        <begin position="1"/>
        <end position="15"/>
    </location>
</feature>
<dbReference type="InterPro" id="IPR022486">
    <property type="entry name" value="PPK2_PA0141"/>
</dbReference>
<dbReference type="PANTHER" id="PTHR34383:SF1">
    <property type="entry name" value="ADP-POLYPHOSPHATE PHOSPHOTRANSFERASE"/>
    <property type="match status" value="1"/>
</dbReference>
<dbReference type="Gene3D" id="3.40.50.300">
    <property type="entry name" value="P-loop containing nucleotide triphosphate hydrolases"/>
    <property type="match status" value="1"/>
</dbReference>
<accession>A0ABS7ABX8</accession>
<dbReference type="InterPro" id="IPR027417">
    <property type="entry name" value="P-loop_NTPase"/>
</dbReference>
<comment type="subunit">
    <text evidence="4">Homotetramer.</text>
</comment>